<comment type="caution">
    <text evidence="3">The sequence shown here is derived from an EMBL/GenBank/DDBJ whole genome shotgun (WGS) entry which is preliminary data.</text>
</comment>
<name>A0A2N8SQJ5_STUST</name>
<evidence type="ECO:0000256" key="1">
    <source>
        <dbReference type="ARBA" id="ARBA00006845"/>
    </source>
</evidence>
<dbReference type="OrthoDB" id="7575400at2"/>
<organism evidence="3 4">
    <name type="scientific">Stutzerimonas stutzeri</name>
    <name type="common">Pseudomonas stutzeri</name>
    <dbReference type="NCBI Taxonomy" id="316"/>
    <lineage>
        <taxon>Bacteria</taxon>
        <taxon>Pseudomonadati</taxon>
        <taxon>Pseudomonadota</taxon>
        <taxon>Gammaproteobacteria</taxon>
        <taxon>Pseudomonadales</taxon>
        <taxon>Pseudomonadaceae</taxon>
        <taxon>Stutzerimonas</taxon>
    </lineage>
</organism>
<gene>
    <name evidence="3" type="ORF">CXL00_13855</name>
</gene>
<dbReference type="InterPro" id="IPR035905">
    <property type="entry name" value="Barstar-like_sf"/>
</dbReference>
<dbReference type="InterPro" id="IPR000468">
    <property type="entry name" value="Barstar"/>
</dbReference>
<dbReference type="Pfam" id="PF01337">
    <property type="entry name" value="Barstar"/>
    <property type="match status" value="1"/>
</dbReference>
<dbReference type="Proteomes" id="UP000235897">
    <property type="component" value="Unassembled WGS sequence"/>
</dbReference>
<comment type="similarity">
    <text evidence="1">Belongs to the barstar family.</text>
</comment>
<dbReference type="AlphaFoldDB" id="A0A2N8SQJ5"/>
<evidence type="ECO:0000313" key="4">
    <source>
        <dbReference type="Proteomes" id="UP000235897"/>
    </source>
</evidence>
<feature type="domain" description="Barstar (barnase inhibitor)" evidence="2">
    <location>
        <begin position="2"/>
        <end position="100"/>
    </location>
</feature>
<evidence type="ECO:0000313" key="3">
    <source>
        <dbReference type="EMBL" id="PNG04752.1"/>
    </source>
</evidence>
<dbReference type="RefSeq" id="WP_102846998.1">
    <property type="nucleotide sequence ID" value="NZ_JAMOIG010000031.1"/>
</dbReference>
<proteinExistence type="inferred from homology"/>
<dbReference type="SUPFAM" id="SSF52038">
    <property type="entry name" value="Barstar-related"/>
    <property type="match status" value="1"/>
</dbReference>
<protein>
    <recommendedName>
        <fullName evidence="2">Barstar (barnase inhibitor) domain-containing protein</fullName>
    </recommendedName>
</protein>
<accession>A0A2N8SQJ5</accession>
<evidence type="ECO:0000259" key="2">
    <source>
        <dbReference type="Pfam" id="PF01337"/>
    </source>
</evidence>
<sequence length="108" mass="12284">MIRIDANRIIDWSSFHAVFSEVFGFPEFYGANMNAWIDCLSYLDDPDSEMTKAHIQPGETLTVLIENSKEFKERCPEQFSALVECTAFVNYRCTEKGQSALIALAFCV</sequence>
<reference evidence="3 4" key="1">
    <citation type="submission" date="2018-01" db="EMBL/GenBank/DDBJ databases">
        <title>Denitrification phenotypes of diverse strains of Pseudomonas stutzeri.</title>
        <authorList>
            <person name="Milligan D.A."/>
            <person name="Bergaust L."/>
            <person name="Bakken L.R."/>
            <person name="Frostegard A."/>
        </authorList>
    </citation>
    <scope>NUCLEOTIDE SEQUENCE [LARGE SCALE GENOMIC DNA]</scope>
    <source>
        <strain evidence="3 4">28a3</strain>
    </source>
</reference>
<dbReference type="EMBL" id="POUW01000005">
    <property type="protein sequence ID" value="PNG04752.1"/>
    <property type="molecule type" value="Genomic_DNA"/>
</dbReference>
<dbReference type="Gene3D" id="3.30.370.10">
    <property type="entry name" value="Barstar-like"/>
    <property type="match status" value="1"/>
</dbReference>